<dbReference type="SMART" id="SM00382">
    <property type="entry name" value="AAA"/>
    <property type="match status" value="1"/>
</dbReference>
<evidence type="ECO:0000256" key="2">
    <source>
        <dbReference type="ARBA" id="ARBA00022741"/>
    </source>
</evidence>
<gene>
    <name evidence="5" type="ORF">INP51_07985</name>
</gene>
<evidence type="ECO:0000313" key="5">
    <source>
        <dbReference type="EMBL" id="QOV20841.1"/>
    </source>
</evidence>
<dbReference type="InterPro" id="IPR003439">
    <property type="entry name" value="ABC_transporter-like_ATP-bd"/>
</dbReference>
<protein>
    <submittedName>
        <fullName evidence="5">ABC transporter ATP-binding protein</fullName>
    </submittedName>
</protein>
<proteinExistence type="predicted"/>
<evidence type="ECO:0000259" key="4">
    <source>
        <dbReference type="PROSITE" id="PS50893"/>
    </source>
</evidence>
<evidence type="ECO:0000256" key="3">
    <source>
        <dbReference type="ARBA" id="ARBA00022840"/>
    </source>
</evidence>
<sequence>MEPLLELKNICFSYHSMEGETKALTDINFTVEEGEFVAVVGPSGCGKSTILNLISGLIEPESGSIFIKGKPLKKSEINIGYMLQKDHLFEWRTIYRNVILGLEIQKKLNSETKAKVDEMLKTYGLDEFRDARPSQLSGGMRQRAALIRTLALEPALLLLDEPFSALDYQTRLSVADDIGQILKAQKKTALLVTHDISEAISMADHVVVLSSRPAIVKSIISIDMGIENRTPMTSRNAPAFKNYFNKIWKELNDHENEDVYRTGSIS</sequence>
<dbReference type="PANTHER" id="PTHR42788:SF21">
    <property type="entry name" value="ABC TRANSPORTER ATP-BINDING PROTEIN"/>
    <property type="match status" value="1"/>
</dbReference>
<dbReference type="GO" id="GO:0005524">
    <property type="term" value="F:ATP binding"/>
    <property type="evidence" value="ECO:0007669"/>
    <property type="project" value="UniProtKB-KW"/>
</dbReference>
<dbReference type="Gene3D" id="3.40.50.300">
    <property type="entry name" value="P-loop containing nucleotide triphosphate hydrolases"/>
    <property type="match status" value="1"/>
</dbReference>
<dbReference type="InterPro" id="IPR027417">
    <property type="entry name" value="P-loop_NTPase"/>
</dbReference>
<dbReference type="CDD" id="cd03293">
    <property type="entry name" value="ABC_NrtD_SsuB_transporters"/>
    <property type="match status" value="1"/>
</dbReference>
<dbReference type="InterPro" id="IPR050166">
    <property type="entry name" value="ABC_transporter_ATP-bind"/>
</dbReference>
<dbReference type="GO" id="GO:0016887">
    <property type="term" value="F:ATP hydrolysis activity"/>
    <property type="evidence" value="ECO:0007669"/>
    <property type="project" value="InterPro"/>
</dbReference>
<dbReference type="KEGG" id="bliq:INP51_07985"/>
<feature type="domain" description="ABC transporter" evidence="4">
    <location>
        <begin position="5"/>
        <end position="236"/>
    </location>
</feature>
<dbReference type="InterPro" id="IPR017871">
    <property type="entry name" value="ABC_transporter-like_CS"/>
</dbReference>
<dbReference type="AlphaFoldDB" id="A0A7M2RL91"/>
<dbReference type="PROSITE" id="PS00211">
    <property type="entry name" value="ABC_TRANSPORTER_1"/>
    <property type="match status" value="1"/>
</dbReference>
<keyword evidence="6" id="KW-1185">Reference proteome</keyword>
<name>A0A7M2RL91_9FIRM</name>
<keyword evidence="3 5" id="KW-0067">ATP-binding</keyword>
<keyword evidence="1" id="KW-0813">Transport</keyword>
<dbReference type="RefSeq" id="WP_193737155.1">
    <property type="nucleotide sequence ID" value="NZ_CP063304.1"/>
</dbReference>
<dbReference type="PROSITE" id="PS50893">
    <property type="entry name" value="ABC_TRANSPORTER_2"/>
    <property type="match status" value="1"/>
</dbReference>
<dbReference type="InterPro" id="IPR003593">
    <property type="entry name" value="AAA+_ATPase"/>
</dbReference>
<evidence type="ECO:0000256" key="1">
    <source>
        <dbReference type="ARBA" id="ARBA00022448"/>
    </source>
</evidence>
<dbReference type="PANTHER" id="PTHR42788">
    <property type="entry name" value="TAURINE IMPORT ATP-BINDING PROTEIN-RELATED"/>
    <property type="match status" value="1"/>
</dbReference>
<dbReference type="EMBL" id="CP063304">
    <property type="protein sequence ID" value="QOV20841.1"/>
    <property type="molecule type" value="Genomic_DNA"/>
</dbReference>
<reference evidence="5 6" key="1">
    <citation type="submission" date="2020-10" db="EMBL/GenBank/DDBJ databases">
        <title>Blautia liquoris sp.nov., isolated from the mud in a fermentation cellar used for the production of Chinese strong-flavoured liquor.</title>
        <authorList>
            <person name="Lu L."/>
        </authorList>
    </citation>
    <scope>NUCLEOTIDE SEQUENCE [LARGE SCALE GENOMIC DNA]</scope>
    <source>
        <strain evidence="5 6">LZLJ-3</strain>
    </source>
</reference>
<accession>A0A7M2RL91</accession>
<evidence type="ECO:0000313" key="6">
    <source>
        <dbReference type="Proteomes" id="UP000593601"/>
    </source>
</evidence>
<keyword evidence="2" id="KW-0547">Nucleotide-binding</keyword>
<dbReference type="Proteomes" id="UP000593601">
    <property type="component" value="Chromosome"/>
</dbReference>
<organism evidence="5 6">
    <name type="scientific">Blautia liquoris</name>
    <dbReference type="NCBI Taxonomy" id="2779518"/>
    <lineage>
        <taxon>Bacteria</taxon>
        <taxon>Bacillati</taxon>
        <taxon>Bacillota</taxon>
        <taxon>Clostridia</taxon>
        <taxon>Lachnospirales</taxon>
        <taxon>Lachnospiraceae</taxon>
        <taxon>Blautia</taxon>
    </lineage>
</organism>
<dbReference type="Pfam" id="PF00005">
    <property type="entry name" value="ABC_tran"/>
    <property type="match status" value="1"/>
</dbReference>
<dbReference type="SUPFAM" id="SSF52540">
    <property type="entry name" value="P-loop containing nucleoside triphosphate hydrolases"/>
    <property type="match status" value="1"/>
</dbReference>